<feature type="domain" description="Phosphoribosyltransferase" evidence="2">
    <location>
        <begin position="85"/>
        <end position="196"/>
    </location>
</feature>
<dbReference type="Proteomes" id="UP000196102">
    <property type="component" value="Unassembled WGS sequence"/>
</dbReference>
<dbReference type="InterPro" id="IPR000836">
    <property type="entry name" value="PRTase_dom"/>
</dbReference>
<keyword evidence="3" id="KW-0328">Glycosyltransferase</keyword>
<comment type="similarity">
    <text evidence="1">Belongs to the ComF/GntX family.</text>
</comment>
<sequence length="211" mass="23695">MGCDRSLTTGEQIICTTCRSEIPIALTHLDKDDKVKELFFARVNVETATSLFYYEKIGVVQQLIHHLKYRGHKEVSSFLGKWMAAELQNDPAFQDIDLVIPVPVHPKRRAKRGYNQVDGFGKELAAVLGSRFRESVLIKKHNTINQAQLGQVKRSDERQSPYDLVEKIEPGTHVLLVDDVITTGTTLSLCAKELHKNPDIKISIATMAISV</sequence>
<evidence type="ECO:0000313" key="4">
    <source>
        <dbReference type="Proteomes" id="UP000196102"/>
    </source>
</evidence>
<dbReference type="GO" id="GO:0016757">
    <property type="term" value="F:glycosyltransferase activity"/>
    <property type="evidence" value="ECO:0007669"/>
    <property type="project" value="UniProtKB-KW"/>
</dbReference>
<keyword evidence="3" id="KW-0808">Transferase</keyword>
<dbReference type="SUPFAM" id="SSF53271">
    <property type="entry name" value="PRTase-like"/>
    <property type="match status" value="1"/>
</dbReference>
<dbReference type="CDD" id="cd06223">
    <property type="entry name" value="PRTases_typeI"/>
    <property type="match status" value="1"/>
</dbReference>
<dbReference type="PANTHER" id="PTHR47505">
    <property type="entry name" value="DNA UTILIZATION PROTEIN YHGH"/>
    <property type="match status" value="1"/>
</dbReference>
<proteinExistence type="inferred from homology"/>
<dbReference type="AlphaFoldDB" id="A0A1Z8AZ35"/>
<dbReference type="InterPro" id="IPR051910">
    <property type="entry name" value="ComF/GntX_DNA_util-trans"/>
</dbReference>
<name>A0A1Z8AZ35_9FLAO</name>
<evidence type="ECO:0000256" key="1">
    <source>
        <dbReference type="ARBA" id="ARBA00008007"/>
    </source>
</evidence>
<accession>A0A1Z8AZ35</accession>
<dbReference type="Gene3D" id="3.40.50.2020">
    <property type="match status" value="1"/>
</dbReference>
<dbReference type="EMBL" id="MAAX01000105">
    <property type="protein sequence ID" value="OUS15609.1"/>
    <property type="molecule type" value="Genomic_DNA"/>
</dbReference>
<organism evidence="3 4">
    <name type="scientific">Nonlabens dokdonensis</name>
    <dbReference type="NCBI Taxonomy" id="328515"/>
    <lineage>
        <taxon>Bacteria</taxon>
        <taxon>Pseudomonadati</taxon>
        <taxon>Bacteroidota</taxon>
        <taxon>Flavobacteriia</taxon>
        <taxon>Flavobacteriales</taxon>
        <taxon>Flavobacteriaceae</taxon>
        <taxon>Nonlabens</taxon>
    </lineage>
</organism>
<protein>
    <submittedName>
        <fullName evidence="3">Amidophosphoribosyltransferase</fullName>
    </submittedName>
</protein>
<dbReference type="PANTHER" id="PTHR47505:SF1">
    <property type="entry name" value="DNA UTILIZATION PROTEIN YHGH"/>
    <property type="match status" value="1"/>
</dbReference>
<reference evidence="4" key="1">
    <citation type="journal article" date="2017" name="Proc. Natl. Acad. Sci. U.S.A.">
        <title>Simulation of Deepwater Horizon oil plume reveals substrate specialization within a complex community of hydrocarbon-degraders.</title>
        <authorList>
            <person name="Hu P."/>
            <person name="Dubinsky E.A."/>
            <person name="Probst A.J."/>
            <person name="Wang J."/>
            <person name="Sieber C.M.K."/>
            <person name="Tom L.M."/>
            <person name="Gardinali P."/>
            <person name="Banfield J.F."/>
            <person name="Atlas R.M."/>
            <person name="Andersen G.L."/>
        </authorList>
    </citation>
    <scope>NUCLEOTIDE SEQUENCE [LARGE SCALE GENOMIC DNA]</scope>
</reference>
<dbReference type="Pfam" id="PF00156">
    <property type="entry name" value="Pribosyltran"/>
    <property type="match status" value="1"/>
</dbReference>
<comment type="caution">
    <text evidence="3">The sequence shown here is derived from an EMBL/GenBank/DDBJ whole genome shotgun (WGS) entry which is preliminary data.</text>
</comment>
<gene>
    <name evidence="3" type="ORF">A9Q93_06485</name>
</gene>
<evidence type="ECO:0000313" key="3">
    <source>
        <dbReference type="EMBL" id="OUS15609.1"/>
    </source>
</evidence>
<evidence type="ECO:0000259" key="2">
    <source>
        <dbReference type="Pfam" id="PF00156"/>
    </source>
</evidence>
<dbReference type="InterPro" id="IPR029057">
    <property type="entry name" value="PRTase-like"/>
</dbReference>